<feature type="compositionally biased region" description="Basic and acidic residues" evidence="2">
    <location>
        <begin position="33"/>
        <end position="46"/>
    </location>
</feature>
<name>A0ABR0BH21_PURLI</name>
<sequence>MATENEVNPPLDPNGDGPVKIESDDDVNMDPPDIEHSDSRRGHEQDDQQPDEQPDISEQDDQQPGITQPDEPKTVSKKRKQNGDKHKEDGTDGTESKQSASFTLFKVKPVQVGDGTGRSTGISFGNGNIRPTIEQGLKPRSKPSNFEPAPYSNTYSLCHRISDCHDTVGWLKYGKTTWFLNQYGLKSNAWYRFELHAKSKEYEMNPPKEGNLKRLQPADKKDEETNDYRFEPEDFNDVSAVAWFVNWEKIDRPTDLKDQIRQELQQINPDNLEDGEVLPTIYARGVWHVPIDKQGTRYSAWETKSKLKRVFKGKDKGRYAMYNRACYFAKEYFKQLDDPDNRSGFVNRTPEPTAIFDDEDFGRERRGVSFDFDNESSERSNRRKSKSRSGSSDPRRSGSGRPPSKTSKSRSKERRGSNASVGSQYSKSSDSSVNSDSESEWSGSDNEYINNGVYADSSSNTRQGRSGKLQSGKLQSGKRQSGKRQSGRHQSERRRSKSSSSSRYTDDDESEYMSEGQKVQVAVHKLLVELEKSNQRLQSVEWEIAELKKQTRTAMNPRRRRR</sequence>
<proteinExistence type="predicted"/>
<feature type="compositionally biased region" description="Basic residues" evidence="2">
    <location>
        <begin position="480"/>
        <end position="497"/>
    </location>
</feature>
<feature type="compositionally biased region" description="Acidic residues" evidence="2">
    <location>
        <begin position="47"/>
        <end position="61"/>
    </location>
</feature>
<reference evidence="3 4" key="1">
    <citation type="journal article" date="2024" name="Microbiol. Resour. Announc.">
        <title>Genome annotations for the ascomycete fungi Trichoderma harzianum, Trichoderma aggressivum, and Purpureocillium lilacinum.</title>
        <authorList>
            <person name="Beijen E.P.W."/>
            <person name="Ohm R.A."/>
        </authorList>
    </citation>
    <scope>NUCLEOTIDE SEQUENCE [LARGE SCALE GENOMIC DNA]</scope>
    <source>
        <strain evidence="3 4">CBS 150709</strain>
    </source>
</reference>
<feature type="compositionally biased region" description="Low complexity" evidence="2">
    <location>
        <begin position="388"/>
        <end position="406"/>
    </location>
</feature>
<evidence type="ECO:0000256" key="2">
    <source>
        <dbReference type="SAM" id="MobiDB-lite"/>
    </source>
</evidence>
<comment type="caution">
    <text evidence="3">The sequence shown here is derived from an EMBL/GenBank/DDBJ whole genome shotgun (WGS) entry which is preliminary data.</text>
</comment>
<feature type="region of interest" description="Disordered" evidence="2">
    <location>
        <begin position="204"/>
        <end position="224"/>
    </location>
</feature>
<evidence type="ECO:0000256" key="1">
    <source>
        <dbReference type="SAM" id="Coils"/>
    </source>
</evidence>
<protein>
    <submittedName>
        <fullName evidence="3">Uncharacterized protein</fullName>
    </submittedName>
</protein>
<keyword evidence="4" id="KW-1185">Reference proteome</keyword>
<feature type="compositionally biased region" description="Basic and acidic residues" evidence="2">
    <location>
        <begin position="81"/>
        <end position="90"/>
    </location>
</feature>
<feature type="compositionally biased region" description="Polar residues" evidence="2">
    <location>
        <begin position="117"/>
        <end position="126"/>
    </location>
</feature>
<feature type="compositionally biased region" description="Polar residues" evidence="2">
    <location>
        <begin position="456"/>
        <end position="479"/>
    </location>
</feature>
<dbReference type="Proteomes" id="UP001287286">
    <property type="component" value="Unassembled WGS sequence"/>
</dbReference>
<feature type="region of interest" description="Disordered" evidence="2">
    <location>
        <begin position="1"/>
        <end position="144"/>
    </location>
</feature>
<evidence type="ECO:0000313" key="3">
    <source>
        <dbReference type="EMBL" id="KAK4077246.1"/>
    </source>
</evidence>
<organism evidence="3 4">
    <name type="scientific">Purpureocillium lilacinum</name>
    <name type="common">Paecilomyces lilacinus</name>
    <dbReference type="NCBI Taxonomy" id="33203"/>
    <lineage>
        <taxon>Eukaryota</taxon>
        <taxon>Fungi</taxon>
        <taxon>Dikarya</taxon>
        <taxon>Ascomycota</taxon>
        <taxon>Pezizomycotina</taxon>
        <taxon>Sordariomycetes</taxon>
        <taxon>Hypocreomycetidae</taxon>
        <taxon>Hypocreales</taxon>
        <taxon>Ophiocordycipitaceae</taxon>
        <taxon>Purpureocillium</taxon>
    </lineage>
</organism>
<feature type="coiled-coil region" evidence="1">
    <location>
        <begin position="523"/>
        <end position="550"/>
    </location>
</feature>
<feature type="region of interest" description="Disordered" evidence="2">
    <location>
        <begin position="339"/>
        <end position="516"/>
    </location>
</feature>
<evidence type="ECO:0000313" key="4">
    <source>
        <dbReference type="Proteomes" id="UP001287286"/>
    </source>
</evidence>
<gene>
    <name evidence="3" type="ORF">Purlil1_12429</name>
</gene>
<accession>A0ABR0BH21</accession>
<dbReference type="EMBL" id="JAWRVI010000103">
    <property type="protein sequence ID" value="KAK4077246.1"/>
    <property type="molecule type" value="Genomic_DNA"/>
</dbReference>
<keyword evidence="1" id="KW-0175">Coiled coil</keyword>
<feature type="compositionally biased region" description="Low complexity" evidence="2">
    <location>
        <begin position="417"/>
        <end position="444"/>
    </location>
</feature>
<feature type="compositionally biased region" description="Basic and acidic residues" evidence="2">
    <location>
        <begin position="210"/>
        <end position="224"/>
    </location>
</feature>